<dbReference type="InterPro" id="IPR058579">
    <property type="entry name" value="IspG_C"/>
</dbReference>
<name>A0A8A0RRB2_9FIRM</name>
<evidence type="ECO:0000313" key="11">
    <source>
        <dbReference type="Proteomes" id="UP000662904"/>
    </source>
</evidence>
<proteinExistence type="inferred from homology"/>
<dbReference type="GO" id="GO:0046429">
    <property type="term" value="F:4-hydroxy-3-methylbut-2-en-1-yl diphosphate synthase activity (ferredoxin)"/>
    <property type="evidence" value="ECO:0007669"/>
    <property type="project" value="UniProtKB-UniRule"/>
</dbReference>
<feature type="binding site" evidence="7">
    <location>
        <position position="297"/>
    </location>
    <ligand>
        <name>[4Fe-4S] cluster</name>
        <dbReference type="ChEBI" id="CHEBI:49883"/>
    </ligand>
</feature>
<dbReference type="AlphaFoldDB" id="A0A8A0RRB2"/>
<keyword evidence="3 7" id="KW-0560">Oxidoreductase</keyword>
<evidence type="ECO:0000256" key="3">
    <source>
        <dbReference type="ARBA" id="ARBA00023002"/>
    </source>
</evidence>
<dbReference type="FunFam" id="3.20.20.20:FF:000001">
    <property type="entry name" value="4-hydroxy-3-methylbut-2-en-1-yl diphosphate synthase (flavodoxin)"/>
    <property type="match status" value="1"/>
</dbReference>
<keyword evidence="4 7" id="KW-0408">Iron</keyword>
<dbReference type="EMBL" id="CP059066">
    <property type="protein sequence ID" value="QSQ09927.1"/>
    <property type="molecule type" value="Genomic_DNA"/>
</dbReference>
<evidence type="ECO:0000256" key="5">
    <source>
        <dbReference type="ARBA" id="ARBA00023014"/>
    </source>
</evidence>
<evidence type="ECO:0000256" key="6">
    <source>
        <dbReference type="ARBA" id="ARBA00023229"/>
    </source>
</evidence>
<dbReference type="GO" id="GO:0016114">
    <property type="term" value="P:terpenoid biosynthetic process"/>
    <property type="evidence" value="ECO:0007669"/>
    <property type="project" value="InterPro"/>
</dbReference>
<dbReference type="PIRSF" id="PIRSF004640">
    <property type="entry name" value="IspG"/>
    <property type="match status" value="1"/>
</dbReference>
<dbReference type="UniPathway" id="UPA00056">
    <property type="reaction ID" value="UER00096"/>
</dbReference>
<keyword evidence="5 7" id="KW-0411">Iron-sulfur</keyword>
<evidence type="ECO:0000313" key="10">
    <source>
        <dbReference type="EMBL" id="QSQ09927.1"/>
    </source>
</evidence>
<gene>
    <name evidence="7 10" type="primary">ispG</name>
    <name evidence="10" type="ORF">H0A61_02308</name>
</gene>
<reference evidence="10" key="1">
    <citation type="submission" date="2020-07" db="EMBL/GenBank/DDBJ databases">
        <title>Koleobacter methoxysyntrophicus gen. nov., sp. nov., a novel anaerobic bacterium isolated from deep subsurface oil field and proposal of Koleobacterales ord. nov. in the phylum Firmicutes.</title>
        <authorList>
            <person name="Sakamoto S."/>
            <person name="Tamaki H."/>
        </authorList>
    </citation>
    <scope>NUCLEOTIDE SEQUENCE</scope>
    <source>
        <strain evidence="10">NRmbB1</strain>
    </source>
</reference>
<dbReference type="HAMAP" id="MF_00159">
    <property type="entry name" value="IspG"/>
    <property type="match status" value="1"/>
</dbReference>
<dbReference type="InterPro" id="IPR016425">
    <property type="entry name" value="IspG_bac"/>
</dbReference>
<keyword evidence="1 7" id="KW-0004">4Fe-4S</keyword>
<dbReference type="InterPro" id="IPR011005">
    <property type="entry name" value="Dihydropteroate_synth-like_sf"/>
</dbReference>
<evidence type="ECO:0000256" key="2">
    <source>
        <dbReference type="ARBA" id="ARBA00022723"/>
    </source>
</evidence>
<dbReference type="NCBIfam" id="TIGR00612">
    <property type="entry name" value="ispG_gcpE"/>
    <property type="match status" value="1"/>
</dbReference>
<evidence type="ECO:0000259" key="9">
    <source>
        <dbReference type="Pfam" id="PF26540"/>
    </source>
</evidence>
<dbReference type="KEGG" id="kme:H0A61_02308"/>
<evidence type="ECO:0000259" key="8">
    <source>
        <dbReference type="Pfam" id="PF04551"/>
    </source>
</evidence>
<dbReference type="InterPro" id="IPR045854">
    <property type="entry name" value="NO2/SO3_Rdtase_4Fe4S_sf"/>
</dbReference>
<feature type="domain" description="IspG C-terminal" evidence="9">
    <location>
        <begin position="251"/>
        <end position="339"/>
    </location>
</feature>
<dbReference type="GO" id="GO:0019288">
    <property type="term" value="P:isopentenyl diphosphate biosynthetic process, methylerythritol 4-phosphate pathway"/>
    <property type="evidence" value="ECO:0007669"/>
    <property type="project" value="UniProtKB-UniRule"/>
</dbReference>
<dbReference type="Gene3D" id="3.20.20.20">
    <property type="entry name" value="Dihydropteroate synthase-like"/>
    <property type="match status" value="1"/>
</dbReference>
<dbReference type="PANTHER" id="PTHR30454:SF0">
    <property type="entry name" value="4-HYDROXY-3-METHYLBUT-2-EN-1-YL DIPHOSPHATE SYNTHASE (FERREDOXIN), CHLOROPLASTIC"/>
    <property type="match status" value="1"/>
</dbReference>
<dbReference type="GO" id="GO:0005506">
    <property type="term" value="F:iron ion binding"/>
    <property type="evidence" value="ECO:0007669"/>
    <property type="project" value="InterPro"/>
</dbReference>
<feature type="binding site" evidence="7">
    <location>
        <position position="255"/>
    </location>
    <ligand>
        <name>[4Fe-4S] cluster</name>
        <dbReference type="ChEBI" id="CHEBI:49883"/>
    </ligand>
</feature>
<dbReference type="SUPFAM" id="SSF56014">
    <property type="entry name" value="Nitrite and sulphite reductase 4Fe-4S domain-like"/>
    <property type="match status" value="1"/>
</dbReference>
<protein>
    <recommendedName>
        <fullName evidence="7">4-hydroxy-3-methylbut-2-en-1-yl diphosphate synthase (flavodoxin)</fullName>
        <ecNumber evidence="7">1.17.7.3</ecNumber>
    </recommendedName>
    <alternativeName>
        <fullName evidence="7">1-hydroxy-2-methyl-2-(E)-butenyl 4-diphosphate synthase</fullName>
    </alternativeName>
</protein>
<evidence type="ECO:0000256" key="7">
    <source>
        <dbReference type="HAMAP-Rule" id="MF_00159"/>
    </source>
</evidence>
<evidence type="ECO:0000256" key="4">
    <source>
        <dbReference type="ARBA" id="ARBA00023004"/>
    </source>
</evidence>
<dbReference type="InterPro" id="IPR004588">
    <property type="entry name" value="IspG_bac-typ"/>
</dbReference>
<dbReference type="SUPFAM" id="SSF51717">
    <property type="entry name" value="Dihydropteroate synthetase-like"/>
    <property type="match status" value="1"/>
</dbReference>
<dbReference type="Gene3D" id="3.30.413.10">
    <property type="entry name" value="Sulfite Reductase Hemoprotein, domain 1"/>
    <property type="match status" value="1"/>
</dbReference>
<comment type="catalytic activity">
    <reaction evidence="7">
        <text>(2E)-4-hydroxy-3-methylbut-2-enyl diphosphate + oxidized [flavodoxin] + H2O + 2 H(+) = 2-C-methyl-D-erythritol 2,4-cyclic diphosphate + reduced [flavodoxin]</text>
        <dbReference type="Rhea" id="RHEA:43604"/>
        <dbReference type="Rhea" id="RHEA-COMP:10622"/>
        <dbReference type="Rhea" id="RHEA-COMP:10623"/>
        <dbReference type="ChEBI" id="CHEBI:15377"/>
        <dbReference type="ChEBI" id="CHEBI:15378"/>
        <dbReference type="ChEBI" id="CHEBI:57618"/>
        <dbReference type="ChEBI" id="CHEBI:58210"/>
        <dbReference type="ChEBI" id="CHEBI:58483"/>
        <dbReference type="ChEBI" id="CHEBI:128753"/>
        <dbReference type="EC" id="1.17.7.3"/>
    </reaction>
</comment>
<dbReference type="InterPro" id="IPR058578">
    <property type="entry name" value="IspG_TIM"/>
</dbReference>
<comment type="pathway">
    <text evidence="7">Isoprenoid biosynthesis; isopentenyl diphosphate biosynthesis via DXP pathway; isopentenyl diphosphate from 1-deoxy-D-xylulose 5-phosphate: step 5/6.</text>
</comment>
<dbReference type="EC" id="1.17.7.3" evidence="7"/>
<accession>A0A8A0RRB2</accession>
<dbReference type="PANTHER" id="PTHR30454">
    <property type="entry name" value="4-HYDROXY-3-METHYLBUT-2-EN-1-YL DIPHOSPHATE SYNTHASE"/>
    <property type="match status" value="1"/>
</dbReference>
<dbReference type="FunFam" id="3.30.413.10:FF:000005">
    <property type="entry name" value="4-hydroxy-3-methylbut-2-en-1-yl diphosphate synthase (flavodoxin)"/>
    <property type="match status" value="1"/>
</dbReference>
<dbReference type="Pfam" id="PF26540">
    <property type="entry name" value="GcpE_C"/>
    <property type="match status" value="1"/>
</dbReference>
<sequence length="353" mass="38219">MLGKVPIGGHAPITVQTMTNTKTSDVQKTIDQIRDVQQFGCDIIRVAVPDEQAAGAISHIKKAVSIPLVADIHFNYELALKAIDAGADGLRINPGNIGNIDKVEKVVKKAKKHKIPIRIGVNAGSLEKDILEKYKFPTAEGMVESALRHIRILEKLDFKEIKISLKSSDVMTTIRAYKLLADKVDYPFHLGITEAGTLWSGTIKSAVGLGSLLAQGIGDTIRVSLTGDPREEVKVGLEILKVLGLRKRGVEIISCPTCGRCKIDLIKIANEIQDKTSLIKYPIKIAVMGCVVNGPGEAKEADLGVTGGNGVGIIFKKGKVIKKVPEGLIVDELLKEIKNLDETLNLDKNSHDF</sequence>
<comment type="cofactor">
    <cofactor evidence="7">
        <name>[4Fe-4S] cluster</name>
        <dbReference type="ChEBI" id="CHEBI:49883"/>
    </cofactor>
    <text evidence="7">Binds 1 [4Fe-4S] cluster.</text>
</comment>
<dbReference type="NCBIfam" id="NF001540">
    <property type="entry name" value="PRK00366.1"/>
    <property type="match status" value="1"/>
</dbReference>
<keyword evidence="6 7" id="KW-0414">Isoprene biosynthesis</keyword>
<dbReference type="GO" id="GO:0051539">
    <property type="term" value="F:4 iron, 4 sulfur cluster binding"/>
    <property type="evidence" value="ECO:0007669"/>
    <property type="project" value="UniProtKB-UniRule"/>
</dbReference>
<dbReference type="Pfam" id="PF04551">
    <property type="entry name" value="GcpE"/>
    <property type="match status" value="1"/>
</dbReference>
<keyword evidence="11" id="KW-1185">Reference proteome</keyword>
<comment type="function">
    <text evidence="7">Converts 2C-methyl-D-erythritol 2,4-cyclodiphosphate (ME-2,4cPP) into 1-hydroxy-2-methyl-2-(E)-butenyl 4-diphosphate.</text>
</comment>
<dbReference type="GO" id="GO:0141197">
    <property type="term" value="F:4-hydroxy-3-methylbut-2-enyl-diphosphate synthase activity (flavodoxin)"/>
    <property type="evidence" value="ECO:0007669"/>
    <property type="project" value="UniProtKB-EC"/>
</dbReference>
<dbReference type="Proteomes" id="UP000662904">
    <property type="component" value="Chromosome"/>
</dbReference>
<evidence type="ECO:0000256" key="1">
    <source>
        <dbReference type="ARBA" id="ARBA00022485"/>
    </source>
</evidence>
<feature type="binding site" evidence="7">
    <location>
        <position position="258"/>
    </location>
    <ligand>
        <name>[4Fe-4S] cluster</name>
        <dbReference type="ChEBI" id="CHEBI:49883"/>
    </ligand>
</feature>
<feature type="domain" description="IspG TIM-barrel" evidence="8">
    <location>
        <begin position="2"/>
        <end position="236"/>
    </location>
</feature>
<feature type="binding site" evidence="7">
    <location>
        <position position="290"/>
    </location>
    <ligand>
        <name>[4Fe-4S] cluster</name>
        <dbReference type="ChEBI" id="CHEBI:49883"/>
    </ligand>
</feature>
<keyword evidence="2 7" id="KW-0479">Metal-binding</keyword>
<comment type="similarity">
    <text evidence="7">Belongs to the IspG family.</text>
</comment>
<organism evidence="10 11">
    <name type="scientific">Koleobacter methoxysyntrophicus</name>
    <dbReference type="NCBI Taxonomy" id="2751313"/>
    <lineage>
        <taxon>Bacteria</taxon>
        <taxon>Bacillati</taxon>
        <taxon>Bacillota</taxon>
        <taxon>Clostridia</taxon>
        <taxon>Koleobacterales</taxon>
        <taxon>Koleobacteraceae</taxon>
        <taxon>Koleobacter</taxon>
    </lineage>
</organism>